<protein>
    <submittedName>
        <fullName evidence="3">Uncharacterized protein</fullName>
    </submittedName>
</protein>
<keyword evidence="2" id="KW-0812">Transmembrane</keyword>
<dbReference type="RefSeq" id="WP_092904678.1">
    <property type="nucleotide sequence ID" value="NZ_FOZS01000002.1"/>
</dbReference>
<proteinExistence type="predicted"/>
<keyword evidence="2" id="KW-1133">Transmembrane helix</keyword>
<name>A0A1I6RX47_9EURY</name>
<dbReference type="Proteomes" id="UP000199199">
    <property type="component" value="Unassembled WGS sequence"/>
</dbReference>
<reference evidence="4" key="1">
    <citation type="submission" date="2016-10" db="EMBL/GenBank/DDBJ databases">
        <authorList>
            <person name="Varghese N."/>
            <person name="Submissions S."/>
        </authorList>
    </citation>
    <scope>NUCLEOTIDE SEQUENCE [LARGE SCALE GENOMIC DNA]</scope>
    <source>
        <strain evidence="4">DSM 22427</strain>
    </source>
</reference>
<evidence type="ECO:0000256" key="2">
    <source>
        <dbReference type="SAM" id="Phobius"/>
    </source>
</evidence>
<organism evidence="3 4">
    <name type="scientific">Halostagnicola kamekurae</name>
    <dbReference type="NCBI Taxonomy" id="619731"/>
    <lineage>
        <taxon>Archaea</taxon>
        <taxon>Methanobacteriati</taxon>
        <taxon>Methanobacteriota</taxon>
        <taxon>Stenosarchaea group</taxon>
        <taxon>Halobacteria</taxon>
        <taxon>Halobacteriales</taxon>
        <taxon>Natrialbaceae</taxon>
        <taxon>Halostagnicola</taxon>
    </lineage>
</organism>
<keyword evidence="4" id="KW-1185">Reference proteome</keyword>
<feature type="region of interest" description="Disordered" evidence="1">
    <location>
        <begin position="1"/>
        <end position="142"/>
    </location>
</feature>
<dbReference type="EMBL" id="FOZS01000002">
    <property type="protein sequence ID" value="SFS69262.1"/>
    <property type="molecule type" value="Genomic_DNA"/>
</dbReference>
<evidence type="ECO:0000313" key="3">
    <source>
        <dbReference type="EMBL" id="SFS69262.1"/>
    </source>
</evidence>
<sequence length="171" mass="18221">MTEEPSDTDPDDRPDQSRDDRTPDGDGSTTDADPFEDTFVVKETKAVDPSDSDDDASEPSDRSSGPGDDDRSDDGRDEGQRIGSRYDDTQQDDGGHDEWGRIPIDLTDDDDGASVESTAGAEDTEDDEAVPEPSSTPIVSESPSLEGAVFVALGAIATILVMFRLGSMLFA</sequence>
<feature type="compositionally biased region" description="Basic and acidic residues" evidence="1">
    <location>
        <begin position="39"/>
        <end position="48"/>
    </location>
</feature>
<dbReference type="AlphaFoldDB" id="A0A1I6RX47"/>
<keyword evidence="2" id="KW-0472">Membrane</keyword>
<feature type="compositionally biased region" description="Basic and acidic residues" evidence="1">
    <location>
        <begin position="73"/>
        <end position="100"/>
    </location>
</feature>
<evidence type="ECO:0000256" key="1">
    <source>
        <dbReference type="SAM" id="MobiDB-lite"/>
    </source>
</evidence>
<feature type="compositionally biased region" description="Acidic residues" evidence="1">
    <location>
        <begin position="1"/>
        <end position="10"/>
    </location>
</feature>
<gene>
    <name evidence="3" type="ORF">SAMN04488556_2292</name>
</gene>
<feature type="compositionally biased region" description="Polar residues" evidence="1">
    <location>
        <begin position="133"/>
        <end position="142"/>
    </location>
</feature>
<feature type="transmembrane region" description="Helical" evidence="2">
    <location>
        <begin position="147"/>
        <end position="166"/>
    </location>
</feature>
<dbReference type="OrthoDB" id="387346at2157"/>
<accession>A0A1I6RX47</accession>
<feature type="compositionally biased region" description="Basic and acidic residues" evidence="1">
    <location>
        <begin position="11"/>
        <end position="24"/>
    </location>
</feature>
<evidence type="ECO:0000313" key="4">
    <source>
        <dbReference type="Proteomes" id="UP000199199"/>
    </source>
</evidence>